<dbReference type="OrthoDB" id="6411333at2759"/>
<sequence length="52" mass="5736">MSCGVTAAVGATYSFMGPLALRVMEAFNKGDIEKARKLQNQYLEAVQTMTRH</sequence>
<accession>A0A8X6XDZ9</accession>
<organism evidence="1 2">
    <name type="scientific">Trichonephila inaurata madagascariensis</name>
    <dbReference type="NCBI Taxonomy" id="2747483"/>
    <lineage>
        <taxon>Eukaryota</taxon>
        <taxon>Metazoa</taxon>
        <taxon>Ecdysozoa</taxon>
        <taxon>Arthropoda</taxon>
        <taxon>Chelicerata</taxon>
        <taxon>Arachnida</taxon>
        <taxon>Araneae</taxon>
        <taxon>Araneomorphae</taxon>
        <taxon>Entelegynae</taxon>
        <taxon>Araneoidea</taxon>
        <taxon>Nephilidae</taxon>
        <taxon>Trichonephila</taxon>
        <taxon>Trichonephila inaurata</taxon>
    </lineage>
</organism>
<proteinExistence type="predicted"/>
<dbReference type="SUPFAM" id="SSF51569">
    <property type="entry name" value="Aldolase"/>
    <property type="match status" value="1"/>
</dbReference>
<keyword evidence="2" id="KW-1185">Reference proteome</keyword>
<protein>
    <submittedName>
        <fullName evidence="1">Uncharacterized protein</fullName>
    </submittedName>
</protein>
<dbReference type="Gene3D" id="3.20.20.70">
    <property type="entry name" value="Aldolase class I"/>
    <property type="match status" value="1"/>
</dbReference>
<feature type="non-terminal residue" evidence="1">
    <location>
        <position position="1"/>
    </location>
</feature>
<evidence type="ECO:0000313" key="1">
    <source>
        <dbReference type="EMBL" id="GFY50967.1"/>
    </source>
</evidence>
<evidence type="ECO:0000313" key="2">
    <source>
        <dbReference type="Proteomes" id="UP000886998"/>
    </source>
</evidence>
<dbReference type="EMBL" id="BMAV01007830">
    <property type="protein sequence ID" value="GFY50967.1"/>
    <property type="molecule type" value="Genomic_DNA"/>
</dbReference>
<comment type="caution">
    <text evidence="1">The sequence shown here is derived from an EMBL/GenBank/DDBJ whole genome shotgun (WGS) entry which is preliminary data.</text>
</comment>
<dbReference type="AlphaFoldDB" id="A0A8X6XDZ9"/>
<dbReference type="Proteomes" id="UP000886998">
    <property type="component" value="Unassembled WGS sequence"/>
</dbReference>
<reference evidence="1" key="1">
    <citation type="submission" date="2020-08" db="EMBL/GenBank/DDBJ databases">
        <title>Multicomponent nature underlies the extraordinary mechanical properties of spider dragline silk.</title>
        <authorList>
            <person name="Kono N."/>
            <person name="Nakamura H."/>
            <person name="Mori M."/>
            <person name="Yoshida Y."/>
            <person name="Ohtoshi R."/>
            <person name="Malay A.D."/>
            <person name="Moran D.A.P."/>
            <person name="Tomita M."/>
            <person name="Numata K."/>
            <person name="Arakawa K."/>
        </authorList>
    </citation>
    <scope>NUCLEOTIDE SEQUENCE</scope>
</reference>
<name>A0A8X6XDZ9_9ARAC</name>
<dbReference type="InterPro" id="IPR013785">
    <property type="entry name" value="Aldolase_TIM"/>
</dbReference>
<gene>
    <name evidence="1" type="ORF">TNIN_496661</name>
</gene>